<dbReference type="SUPFAM" id="SSF53756">
    <property type="entry name" value="UDP-Glycosyltransferase/glycogen phosphorylase"/>
    <property type="match status" value="1"/>
</dbReference>
<evidence type="ECO:0000313" key="4">
    <source>
        <dbReference type="Proteomes" id="UP000034050"/>
    </source>
</evidence>
<dbReference type="STRING" id="1618446.UV61_C0019G0014"/>
<sequence>MKLKIAQLVLPWISLPPPGYAGTERVVYNLTQGLVKHGHEVTLFSVGESRTSATLEAILPKALSLQNDVMGMLKTSFYPLLHVAHCFEMADRFDLIHSHAQFLGLPFASIVKTPSVHTFHRVYEFKTQDETDLVKRYGHLNFTSISQAQRVPGINFIDTVYNGTDIDRYIPGKEIRQDHLFWAGRLIAKKGPEEAIAVAKALNMPLVMAAEITEPEYYESQIKPHVDGKFIQLILEISQSEIIKMYQNALITLVPIKWNEPFGLVPVESMACGTPVVAFANGGVRETIFDGKTGYLVPESEGVAGLVAKTRAILNLTKTDYALMSQACREHVVAHFSIEAMVNGYEKVYQKLLGRIR</sequence>
<evidence type="ECO:0000259" key="2">
    <source>
        <dbReference type="Pfam" id="PF13439"/>
    </source>
</evidence>
<protein>
    <submittedName>
        <fullName evidence="3">Glycosyl transferase group 1</fullName>
    </submittedName>
</protein>
<dbReference type="Proteomes" id="UP000034050">
    <property type="component" value="Unassembled WGS sequence"/>
</dbReference>
<gene>
    <name evidence="3" type="ORF">UV61_C0019G0014</name>
</gene>
<reference evidence="3 4" key="1">
    <citation type="journal article" date="2015" name="Nature">
        <title>rRNA introns, odd ribosomes, and small enigmatic genomes across a large radiation of phyla.</title>
        <authorList>
            <person name="Brown C.T."/>
            <person name="Hug L.A."/>
            <person name="Thomas B.C."/>
            <person name="Sharon I."/>
            <person name="Castelle C.J."/>
            <person name="Singh A."/>
            <person name="Wilkins M.J."/>
            <person name="Williams K.H."/>
            <person name="Banfield J.F."/>
        </authorList>
    </citation>
    <scope>NUCLEOTIDE SEQUENCE [LARGE SCALE GENOMIC DNA]</scope>
</reference>
<dbReference type="PANTHER" id="PTHR12526">
    <property type="entry name" value="GLYCOSYLTRANSFERASE"/>
    <property type="match status" value="1"/>
</dbReference>
<accession>A0A0G1CHI5</accession>
<dbReference type="PANTHER" id="PTHR12526:SF595">
    <property type="entry name" value="BLL5217 PROTEIN"/>
    <property type="match status" value="1"/>
</dbReference>
<dbReference type="Pfam" id="PF13439">
    <property type="entry name" value="Glyco_transf_4"/>
    <property type="match status" value="1"/>
</dbReference>
<dbReference type="Pfam" id="PF00534">
    <property type="entry name" value="Glycos_transf_1"/>
    <property type="match status" value="1"/>
</dbReference>
<evidence type="ECO:0000259" key="1">
    <source>
        <dbReference type="Pfam" id="PF00534"/>
    </source>
</evidence>
<dbReference type="Gene3D" id="3.40.50.2000">
    <property type="entry name" value="Glycogen Phosphorylase B"/>
    <property type="match status" value="2"/>
</dbReference>
<dbReference type="CDD" id="cd03802">
    <property type="entry name" value="GT4_AviGT4-like"/>
    <property type="match status" value="1"/>
</dbReference>
<feature type="domain" description="Glycosyl transferase family 1" evidence="1">
    <location>
        <begin position="179"/>
        <end position="319"/>
    </location>
</feature>
<dbReference type="GO" id="GO:0016757">
    <property type="term" value="F:glycosyltransferase activity"/>
    <property type="evidence" value="ECO:0007669"/>
    <property type="project" value="InterPro"/>
</dbReference>
<evidence type="ECO:0000313" key="3">
    <source>
        <dbReference type="EMBL" id="KKS85250.1"/>
    </source>
</evidence>
<comment type="caution">
    <text evidence="3">The sequence shown here is derived from an EMBL/GenBank/DDBJ whole genome shotgun (WGS) entry which is preliminary data.</text>
</comment>
<proteinExistence type="predicted"/>
<keyword evidence="3" id="KW-0808">Transferase</keyword>
<feature type="domain" description="Glycosyltransferase subfamily 4-like N-terminal" evidence="2">
    <location>
        <begin position="22"/>
        <end position="131"/>
    </location>
</feature>
<dbReference type="InterPro" id="IPR028098">
    <property type="entry name" value="Glyco_trans_4-like_N"/>
</dbReference>
<organism evidence="3 4">
    <name type="scientific">Candidatus Gottesmanbacteria bacterium GW2011_GWB1_43_11</name>
    <dbReference type="NCBI Taxonomy" id="1618446"/>
    <lineage>
        <taxon>Bacteria</taxon>
        <taxon>Candidatus Gottesmaniibacteriota</taxon>
    </lineage>
</organism>
<dbReference type="InterPro" id="IPR001296">
    <property type="entry name" value="Glyco_trans_1"/>
</dbReference>
<dbReference type="AlphaFoldDB" id="A0A0G1CHI5"/>
<dbReference type="EMBL" id="LCFD01000019">
    <property type="protein sequence ID" value="KKS85250.1"/>
    <property type="molecule type" value="Genomic_DNA"/>
</dbReference>
<name>A0A0G1CHI5_9BACT</name>